<dbReference type="Pfam" id="PF03094">
    <property type="entry name" value="Mlo"/>
    <property type="match status" value="1"/>
</dbReference>
<feature type="region of interest" description="Disordered" evidence="8">
    <location>
        <begin position="1"/>
        <end position="25"/>
    </location>
</feature>
<keyword evidence="7" id="KW-0568">Pathogenesis-related protein</keyword>
<evidence type="ECO:0000256" key="5">
    <source>
        <dbReference type="ARBA" id="ARBA00022989"/>
    </source>
</evidence>
<dbReference type="PANTHER" id="PTHR31942:SF52">
    <property type="entry name" value="MLO-LIKE PROTEIN 1"/>
    <property type="match status" value="1"/>
</dbReference>
<dbReference type="STRING" id="52838.A0A4S8JSX7"/>
<feature type="transmembrane region" description="Helical" evidence="9">
    <location>
        <begin position="179"/>
        <end position="202"/>
    </location>
</feature>
<comment type="similarity">
    <text evidence="2">Belongs to the MLO family.</text>
</comment>
<evidence type="ECO:0000313" key="11">
    <source>
        <dbReference type="Proteomes" id="UP000317650"/>
    </source>
</evidence>
<gene>
    <name evidence="10" type="ORF">C4D60_Mb05t01360</name>
</gene>
<organism evidence="10 11">
    <name type="scientific">Musa balbisiana</name>
    <name type="common">Banana</name>
    <dbReference type="NCBI Taxonomy" id="52838"/>
    <lineage>
        <taxon>Eukaryota</taxon>
        <taxon>Viridiplantae</taxon>
        <taxon>Streptophyta</taxon>
        <taxon>Embryophyta</taxon>
        <taxon>Tracheophyta</taxon>
        <taxon>Spermatophyta</taxon>
        <taxon>Magnoliopsida</taxon>
        <taxon>Liliopsida</taxon>
        <taxon>Zingiberales</taxon>
        <taxon>Musaceae</taxon>
        <taxon>Musa</taxon>
    </lineage>
</organism>
<feature type="transmembrane region" description="Helical" evidence="9">
    <location>
        <begin position="123"/>
        <end position="141"/>
    </location>
</feature>
<evidence type="ECO:0000313" key="10">
    <source>
        <dbReference type="EMBL" id="THU65220.1"/>
    </source>
</evidence>
<keyword evidence="11" id="KW-1185">Reference proteome</keyword>
<evidence type="ECO:0008006" key="12">
    <source>
        <dbReference type="Google" id="ProtNLM"/>
    </source>
</evidence>
<accession>A0A4S8JSX7</accession>
<keyword evidence="3 9" id="KW-0812">Transmembrane</keyword>
<evidence type="ECO:0000256" key="4">
    <source>
        <dbReference type="ARBA" id="ARBA00022821"/>
    </source>
</evidence>
<sequence length="307" mass="35699">MLPCNPEKAHHHHHHHHHHHRVYSAEIPGGGGERRLLAEDVAHCMSKHSFFKQFFLSVTKSDYVTLRLIFIMTHCKGHPKFDFHKYMIRAFESDFKKVVGISWHLWAYVIIFLLLNINGWHTYFWIAFVPLILLLSVGTKLEHVITEIAHNVAEKYFAIGGDLIVMPSDDYFWFHRPRILLFLIHLILFQNAFDIAFIFWLFTPYGLDSCITDHFGFAVPRLVIGYSTLPLYAIVTQMGTHFKKTVFDDNVRGGLVDWAQKAKKRLSLKEDNEFGGSSNGRKESPKTMEMTKLIMQSELLMEQGKKT</sequence>
<comment type="caution">
    <text evidence="10">The sequence shown here is derived from an EMBL/GenBank/DDBJ whole genome shotgun (WGS) entry which is preliminary data.</text>
</comment>
<keyword evidence="4" id="KW-0611">Plant defense</keyword>
<dbReference type="GO" id="GO:0006952">
    <property type="term" value="P:defense response"/>
    <property type="evidence" value="ECO:0007669"/>
    <property type="project" value="UniProtKB-KW"/>
</dbReference>
<dbReference type="GO" id="GO:0016020">
    <property type="term" value="C:membrane"/>
    <property type="evidence" value="ECO:0007669"/>
    <property type="project" value="UniProtKB-SubCell"/>
</dbReference>
<evidence type="ECO:0000256" key="7">
    <source>
        <dbReference type="ARBA" id="ARBA00023265"/>
    </source>
</evidence>
<feature type="compositionally biased region" description="Basic residues" evidence="8">
    <location>
        <begin position="9"/>
        <end position="22"/>
    </location>
</feature>
<evidence type="ECO:0000256" key="6">
    <source>
        <dbReference type="ARBA" id="ARBA00023136"/>
    </source>
</evidence>
<dbReference type="PANTHER" id="PTHR31942">
    <property type="entry name" value="MLO-LIKE PROTEIN 1"/>
    <property type="match status" value="1"/>
</dbReference>
<protein>
    <recommendedName>
        <fullName evidence="12">MLO-like protein</fullName>
    </recommendedName>
</protein>
<evidence type="ECO:0000256" key="8">
    <source>
        <dbReference type="SAM" id="MobiDB-lite"/>
    </source>
</evidence>
<keyword evidence="6 9" id="KW-0472">Membrane</keyword>
<dbReference type="AlphaFoldDB" id="A0A4S8JSX7"/>
<feature type="transmembrane region" description="Helical" evidence="9">
    <location>
        <begin position="214"/>
        <end position="235"/>
    </location>
</feature>
<comment type="subcellular location">
    <subcellularLocation>
        <location evidence="1">Membrane</location>
        <topology evidence="1">Multi-pass membrane protein</topology>
    </subcellularLocation>
</comment>
<dbReference type="InterPro" id="IPR004326">
    <property type="entry name" value="Mlo"/>
</dbReference>
<evidence type="ECO:0000256" key="1">
    <source>
        <dbReference type="ARBA" id="ARBA00004141"/>
    </source>
</evidence>
<evidence type="ECO:0000256" key="2">
    <source>
        <dbReference type="ARBA" id="ARBA00006574"/>
    </source>
</evidence>
<dbReference type="Proteomes" id="UP000317650">
    <property type="component" value="Chromosome 5"/>
</dbReference>
<feature type="transmembrane region" description="Helical" evidence="9">
    <location>
        <begin position="98"/>
        <end position="117"/>
    </location>
</feature>
<keyword evidence="5 9" id="KW-1133">Transmembrane helix</keyword>
<reference evidence="10 11" key="1">
    <citation type="journal article" date="2019" name="Nat. Plants">
        <title>Genome sequencing of Musa balbisiana reveals subgenome evolution and function divergence in polyploid bananas.</title>
        <authorList>
            <person name="Yao X."/>
        </authorList>
    </citation>
    <scope>NUCLEOTIDE SEQUENCE [LARGE SCALE GENOMIC DNA]</scope>
    <source>
        <strain evidence="11">cv. DH-PKW</strain>
        <tissue evidence="10">Leaves</tissue>
    </source>
</reference>
<proteinExistence type="inferred from homology"/>
<evidence type="ECO:0000256" key="9">
    <source>
        <dbReference type="SAM" id="Phobius"/>
    </source>
</evidence>
<dbReference type="EMBL" id="PYDT01000003">
    <property type="protein sequence ID" value="THU65220.1"/>
    <property type="molecule type" value="Genomic_DNA"/>
</dbReference>
<evidence type="ECO:0000256" key="3">
    <source>
        <dbReference type="ARBA" id="ARBA00022692"/>
    </source>
</evidence>
<name>A0A4S8JSX7_MUSBA</name>